<proteinExistence type="predicted"/>
<evidence type="ECO:0000256" key="1">
    <source>
        <dbReference type="SAM" id="SignalP"/>
    </source>
</evidence>
<sequence length="184" mass="19412">MVRRIGAQLLALLASLARPLLPLVSGDCVLGQEGDAGKFAKPVGALTPTAWIAGLAAGLRRQAGIPRNRAARRHALRRGLLGGRGGAVWADAAPVPEARRERPGVWEGPGLRLAGFLAELIWHAPALPPGYPHDGRHRFRPRSGAWVWPAWVGACGPPGVRVALIARRVSEEGARTGKKGLLAA</sequence>
<comment type="caution">
    <text evidence="2">The sequence shown here is derived from an EMBL/GenBank/DDBJ whole genome shotgun (WGS) entry which is preliminary data.</text>
</comment>
<reference evidence="3" key="1">
    <citation type="submission" date="2019-02" db="EMBL/GenBank/DDBJ databases">
        <title>FDA dAtabase for Regulatory Grade micrObial Sequences (FDA-ARGOS): Supporting development and validation of Infectious Disease Dx tests.</title>
        <authorList>
            <person name="Duncan R."/>
            <person name="Fisher C."/>
            <person name="Tallon L."/>
            <person name="Sadzewicz L."/>
            <person name="Sengamalay N."/>
            <person name="Ott S."/>
            <person name="Godinez A."/>
            <person name="Nagaraj S."/>
            <person name="Vavikolanu K."/>
            <person name="Vyas G."/>
            <person name="Nadendla S."/>
            <person name="Aluvathingal J."/>
            <person name="Sichtig H."/>
        </authorList>
    </citation>
    <scope>NUCLEOTIDE SEQUENCE [LARGE SCALE GENOMIC DNA]</scope>
    <source>
        <strain evidence="3">FDAARGOS_360</strain>
    </source>
</reference>
<evidence type="ECO:0008006" key="4">
    <source>
        <dbReference type="Google" id="ProtNLM"/>
    </source>
</evidence>
<feature type="chain" id="PRO_5021239814" description="Secreted protein" evidence="1">
    <location>
        <begin position="27"/>
        <end position="184"/>
    </location>
</feature>
<keyword evidence="1" id="KW-0732">Signal</keyword>
<gene>
    <name evidence="2" type="ORF">CGC20_39205</name>
</gene>
<name>A0A504YAR5_LEIDO</name>
<dbReference type="EMBL" id="RHLD01000027">
    <property type="protein sequence ID" value="TPP55240.1"/>
    <property type="molecule type" value="Genomic_DNA"/>
</dbReference>
<protein>
    <recommendedName>
        <fullName evidence="4">Secreted protein</fullName>
    </recommendedName>
</protein>
<feature type="signal peptide" evidence="1">
    <location>
        <begin position="1"/>
        <end position="26"/>
    </location>
</feature>
<accession>A0A504YAR5</accession>
<evidence type="ECO:0000313" key="2">
    <source>
        <dbReference type="EMBL" id="TPP55240.1"/>
    </source>
</evidence>
<organism evidence="2 3">
    <name type="scientific">Leishmania donovani</name>
    <dbReference type="NCBI Taxonomy" id="5661"/>
    <lineage>
        <taxon>Eukaryota</taxon>
        <taxon>Discoba</taxon>
        <taxon>Euglenozoa</taxon>
        <taxon>Kinetoplastea</taxon>
        <taxon>Metakinetoplastina</taxon>
        <taxon>Trypanosomatida</taxon>
        <taxon>Trypanosomatidae</taxon>
        <taxon>Leishmaniinae</taxon>
        <taxon>Leishmania</taxon>
    </lineage>
</organism>
<dbReference type="Proteomes" id="UP000318821">
    <property type="component" value="Unassembled WGS sequence"/>
</dbReference>
<dbReference type="AlphaFoldDB" id="A0A504YAR5"/>
<evidence type="ECO:0000313" key="3">
    <source>
        <dbReference type="Proteomes" id="UP000318821"/>
    </source>
</evidence>